<evidence type="ECO:0000313" key="1">
    <source>
        <dbReference type="EMBL" id="SDX97365.1"/>
    </source>
</evidence>
<dbReference type="RefSeq" id="WP_008587009.1">
    <property type="nucleotide sequence ID" value="NZ_FNOS01000004.1"/>
</dbReference>
<organism evidence="1 2">
    <name type="scientific">Salimicrobium album</name>
    <dbReference type="NCBI Taxonomy" id="50717"/>
    <lineage>
        <taxon>Bacteria</taxon>
        <taxon>Bacillati</taxon>
        <taxon>Bacillota</taxon>
        <taxon>Bacilli</taxon>
        <taxon>Bacillales</taxon>
        <taxon>Bacillaceae</taxon>
        <taxon>Salimicrobium</taxon>
    </lineage>
</organism>
<dbReference type="InterPro" id="IPR022258">
    <property type="entry name" value="Flagellar_operon_YvyF"/>
</dbReference>
<gene>
    <name evidence="1" type="ORF">SAMN04488081_1771</name>
</gene>
<dbReference type="EMBL" id="FNOS01000004">
    <property type="protein sequence ID" value="SDX97365.1"/>
    <property type="molecule type" value="Genomic_DNA"/>
</dbReference>
<keyword evidence="1" id="KW-0969">Cilium</keyword>
<comment type="caution">
    <text evidence="1">The sequence shown here is derived from an EMBL/GenBank/DDBJ whole genome shotgun (WGS) entry which is preliminary data.</text>
</comment>
<reference evidence="1 2" key="1">
    <citation type="submission" date="2016-10" db="EMBL/GenBank/DDBJ databases">
        <authorList>
            <person name="Varghese N."/>
            <person name="Submissions S."/>
        </authorList>
    </citation>
    <scope>NUCLEOTIDE SEQUENCE [LARGE SCALE GENOMIC DNA]</scope>
    <source>
        <strain evidence="1 2">DSM 20748</strain>
    </source>
</reference>
<accession>A0A1H3G2Q6</accession>
<protein>
    <submittedName>
        <fullName evidence="1">Flagellar operon protein TIGR03826</fullName>
    </submittedName>
</protein>
<keyword evidence="2" id="KW-1185">Reference proteome</keyword>
<dbReference type="Proteomes" id="UP000198647">
    <property type="component" value="Unassembled WGS sequence"/>
</dbReference>
<evidence type="ECO:0000313" key="2">
    <source>
        <dbReference type="Proteomes" id="UP000198647"/>
    </source>
</evidence>
<dbReference type="NCBIfam" id="TIGR03826">
    <property type="entry name" value="YvyF"/>
    <property type="match status" value="1"/>
</dbReference>
<keyword evidence="1" id="KW-0966">Cell projection</keyword>
<sequence>MAEPANCSRCGGLFMKRTHTFCETCRNREELDYRAVYKFLRERENRAATADVIAEATGVEEKQIRKFVKDRRLHPMNFPGLSYACERCGGAIRQGRLCASCSKELNEALAKIDRNEKARENRNHREEEPEIIRSSYYSIDRKKR</sequence>
<name>A0A1H3G2Q6_9BACI</name>
<proteinExistence type="predicted"/>
<keyword evidence="1" id="KW-0282">Flagellum</keyword>